<evidence type="ECO:0000259" key="6">
    <source>
        <dbReference type="PROSITE" id="PS50977"/>
    </source>
</evidence>
<dbReference type="PROSITE" id="PS01081">
    <property type="entry name" value="HTH_TETR_1"/>
    <property type="match status" value="1"/>
</dbReference>
<dbReference type="PANTHER" id="PTHR30055">
    <property type="entry name" value="HTH-TYPE TRANSCRIPTIONAL REGULATOR RUTR"/>
    <property type="match status" value="1"/>
</dbReference>
<dbReference type="Pfam" id="PF00440">
    <property type="entry name" value="TetR_N"/>
    <property type="match status" value="1"/>
</dbReference>
<dbReference type="InterPro" id="IPR023772">
    <property type="entry name" value="DNA-bd_HTH_TetR-type_CS"/>
</dbReference>
<keyword evidence="3 5" id="KW-0238">DNA-binding</keyword>
<evidence type="ECO:0000256" key="1">
    <source>
        <dbReference type="ARBA" id="ARBA00022491"/>
    </source>
</evidence>
<dbReference type="PRINTS" id="PR00455">
    <property type="entry name" value="HTHTETR"/>
</dbReference>
<accession>A0ABY4E8A0</accession>
<dbReference type="Gene3D" id="1.10.357.10">
    <property type="entry name" value="Tetracycline Repressor, domain 2"/>
    <property type="match status" value="1"/>
</dbReference>
<keyword evidence="4" id="KW-0804">Transcription</keyword>
<gene>
    <name evidence="7" type="ORF">LVJ81_07905</name>
</gene>
<dbReference type="Pfam" id="PF08361">
    <property type="entry name" value="TetR_C_2"/>
    <property type="match status" value="1"/>
</dbReference>
<reference evidence="7" key="2">
    <citation type="journal article" date="2022" name="Res Sq">
        <title>Evolution of multicellular longitudinally dividing oral cavity symbionts (Neisseriaceae).</title>
        <authorList>
            <person name="Nyongesa S."/>
            <person name="Weber P."/>
            <person name="Bernet E."/>
            <person name="Pullido F."/>
            <person name="Nieckarz M."/>
            <person name="Delaby M."/>
            <person name="Nieves C."/>
            <person name="Viehboeck T."/>
            <person name="Krause N."/>
            <person name="Rivera-Millot A."/>
            <person name="Nakamura A."/>
            <person name="Vischer N."/>
            <person name="VanNieuwenhze M."/>
            <person name="Brun Y."/>
            <person name="Cava F."/>
            <person name="Bulgheresi S."/>
            <person name="Veyrier F."/>
        </authorList>
    </citation>
    <scope>NUCLEOTIDE SEQUENCE</scope>
    <source>
        <strain evidence="7">SAG 1488-6</strain>
    </source>
</reference>
<evidence type="ECO:0000256" key="4">
    <source>
        <dbReference type="ARBA" id="ARBA00023163"/>
    </source>
</evidence>
<sequence>MRRSKQAAAETKLQLIEAACKVFYREGVAKATLEQIAREAGVTRGALYWHFNNKADILDAVFQTVMPQLHELDDCLSQMQGDEYWHALEAYYVGFFERLEQNLLLRQFCTVVHLKCEMTENNAQVVSLLARYRYSWEDRIEVIMQQAVVVGALPKNTDVPKTVAVFKSYLVGAMVNYLSDIEQGRVSLSVSIPSLQLQYIFRILKQMPLLQAS</sequence>
<dbReference type="EMBL" id="CP091512">
    <property type="protein sequence ID" value="UOO91573.1"/>
    <property type="molecule type" value="Genomic_DNA"/>
</dbReference>
<evidence type="ECO:0000256" key="5">
    <source>
        <dbReference type="PROSITE-ProRule" id="PRU00335"/>
    </source>
</evidence>
<dbReference type="InterPro" id="IPR036271">
    <property type="entry name" value="Tet_transcr_reg_TetR-rel_C_sf"/>
</dbReference>
<dbReference type="InterPro" id="IPR050109">
    <property type="entry name" value="HTH-type_TetR-like_transc_reg"/>
</dbReference>
<evidence type="ECO:0000313" key="8">
    <source>
        <dbReference type="Proteomes" id="UP000832034"/>
    </source>
</evidence>
<protein>
    <submittedName>
        <fullName evidence="7">TetR family transcriptional regulator</fullName>
    </submittedName>
</protein>
<dbReference type="InterPro" id="IPR009057">
    <property type="entry name" value="Homeodomain-like_sf"/>
</dbReference>
<feature type="domain" description="HTH tetR-type" evidence="6">
    <location>
        <begin position="9"/>
        <end position="69"/>
    </location>
</feature>
<reference evidence="7" key="1">
    <citation type="submission" date="2021-12" db="EMBL/GenBank/DDBJ databases">
        <authorList>
            <person name="Veyrier F.J."/>
        </authorList>
    </citation>
    <scope>NUCLEOTIDE SEQUENCE</scope>
    <source>
        <strain evidence="7">SAG 1488-6</strain>
    </source>
</reference>
<feature type="DNA-binding region" description="H-T-H motif" evidence="5">
    <location>
        <begin position="32"/>
        <end position="51"/>
    </location>
</feature>
<dbReference type="RefSeq" id="WP_019958463.1">
    <property type="nucleotide sequence ID" value="NZ_CP091512.1"/>
</dbReference>
<dbReference type="InterPro" id="IPR013572">
    <property type="entry name" value="Tscrpt_reg_MAATS_C"/>
</dbReference>
<dbReference type="PROSITE" id="PS50977">
    <property type="entry name" value="HTH_TETR_2"/>
    <property type="match status" value="1"/>
</dbReference>
<keyword evidence="2" id="KW-0805">Transcription regulation</keyword>
<organism evidence="7 8">
    <name type="scientific">Vitreoscilla stercoraria</name>
    <dbReference type="NCBI Taxonomy" id="61"/>
    <lineage>
        <taxon>Bacteria</taxon>
        <taxon>Pseudomonadati</taxon>
        <taxon>Pseudomonadota</taxon>
        <taxon>Betaproteobacteria</taxon>
        <taxon>Neisseriales</taxon>
        <taxon>Neisseriaceae</taxon>
        <taxon>Vitreoscilla</taxon>
    </lineage>
</organism>
<evidence type="ECO:0000256" key="2">
    <source>
        <dbReference type="ARBA" id="ARBA00023015"/>
    </source>
</evidence>
<name>A0ABY4E8A0_VITST</name>
<keyword evidence="8" id="KW-1185">Reference proteome</keyword>
<dbReference type="SUPFAM" id="SSF46689">
    <property type="entry name" value="Homeodomain-like"/>
    <property type="match status" value="1"/>
</dbReference>
<evidence type="ECO:0000313" key="7">
    <source>
        <dbReference type="EMBL" id="UOO91573.1"/>
    </source>
</evidence>
<dbReference type="Proteomes" id="UP000832034">
    <property type="component" value="Chromosome"/>
</dbReference>
<dbReference type="PANTHER" id="PTHR30055:SF240">
    <property type="entry name" value="HTH-TYPE TRANSCRIPTIONAL REGULATOR ACRR"/>
    <property type="match status" value="1"/>
</dbReference>
<evidence type="ECO:0000256" key="3">
    <source>
        <dbReference type="ARBA" id="ARBA00023125"/>
    </source>
</evidence>
<dbReference type="InterPro" id="IPR001647">
    <property type="entry name" value="HTH_TetR"/>
</dbReference>
<keyword evidence="1" id="KW-0678">Repressor</keyword>
<proteinExistence type="predicted"/>
<dbReference type="SUPFAM" id="SSF48498">
    <property type="entry name" value="Tetracyclin repressor-like, C-terminal domain"/>
    <property type="match status" value="1"/>
</dbReference>